<accession>A0A183B7D6</accession>
<sequence>MVNFFSFKTLEVELTTHGFIPDYRVLTSYSRLAWLGLIEGLGSTPAMDSLAPAMDVGRGCIHHCDYMRPHSGPG</sequence>
<organism evidence="3">
    <name type="scientific">Echinostoma caproni</name>
    <dbReference type="NCBI Taxonomy" id="27848"/>
    <lineage>
        <taxon>Eukaryota</taxon>
        <taxon>Metazoa</taxon>
        <taxon>Spiralia</taxon>
        <taxon>Lophotrochozoa</taxon>
        <taxon>Platyhelminthes</taxon>
        <taxon>Trematoda</taxon>
        <taxon>Digenea</taxon>
        <taxon>Plagiorchiida</taxon>
        <taxon>Echinostomata</taxon>
        <taxon>Echinostomatoidea</taxon>
        <taxon>Echinostomatidae</taxon>
        <taxon>Echinostoma</taxon>
    </lineage>
</organism>
<dbReference type="Proteomes" id="UP000272942">
    <property type="component" value="Unassembled WGS sequence"/>
</dbReference>
<proteinExistence type="predicted"/>
<evidence type="ECO:0000313" key="3">
    <source>
        <dbReference type="WBParaSite" id="ECPE_0001516101-mRNA-1"/>
    </source>
</evidence>
<evidence type="ECO:0000313" key="2">
    <source>
        <dbReference type="Proteomes" id="UP000272942"/>
    </source>
</evidence>
<gene>
    <name evidence="1" type="ORF">ECPE_LOCUS15121</name>
</gene>
<dbReference type="EMBL" id="UZAN01059593">
    <property type="protein sequence ID" value="VDP92393.1"/>
    <property type="molecule type" value="Genomic_DNA"/>
</dbReference>
<dbReference type="AlphaFoldDB" id="A0A183B7D6"/>
<keyword evidence="2" id="KW-1185">Reference proteome</keyword>
<reference evidence="1 2" key="2">
    <citation type="submission" date="2018-11" db="EMBL/GenBank/DDBJ databases">
        <authorList>
            <consortium name="Pathogen Informatics"/>
        </authorList>
    </citation>
    <scope>NUCLEOTIDE SEQUENCE [LARGE SCALE GENOMIC DNA]</scope>
    <source>
        <strain evidence="1 2">Egypt</strain>
    </source>
</reference>
<evidence type="ECO:0000313" key="1">
    <source>
        <dbReference type="EMBL" id="VDP92393.1"/>
    </source>
</evidence>
<dbReference type="WBParaSite" id="ECPE_0001516101-mRNA-1">
    <property type="protein sequence ID" value="ECPE_0001516101-mRNA-1"/>
    <property type="gene ID" value="ECPE_0001516101"/>
</dbReference>
<name>A0A183B7D6_9TREM</name>
<protein>
    <submittedName>
        <fullName evidence="3">Oxidored_molyb domain-containing protein</fullName>
    </submittedName>
</protein>
<reference evidence="3" key="1">
    <citation type="submission" date="2016-06" db="UniProtKB">
        <authorList>
            <consortium name="WormBaseParasite"/>
        </authorList>
    </citation>
    <scope>IDENTIFICATION</scope>
</reference>